<proteinExistence type="predicted"/>
<comment type="caution">
    <text evidence="1">The sequence shown here is derived from an EMBL/GenBank/DDBJ whole genome shotgun (WGS) entry which is preliminary data.</text>
</comment>
<gene>
    <name evidence="1" type="ORF">FDP41_004806</name>
</gene>
<protein>
    <submittedName>
        <fullName evidence="1">Uncharacterized protein</fullName>
    </submittedName>
</protein>
<accession>A0A6A5BPF9</accession>
<dbReference type="VEuPathDB" id="AmoebaDB:NfTy_085450"/>
<evidence type="ECO:0000313" key="1">
    <source>
        <dbReference type="EMBL" id="KAF0976131.1"/>
    </source>
</evidence>
<dbReference type="RefSeq" id="XP_044560844.1">
    <property type="nucleotide sequence ID" value="XM_044708261.1"/>
</dbReference>
<dbReference type="OrthoDB" id="10365376at2759"/>
<name>A0A6A5BPF9_NAEFO</name>
<sequence>MFPSSSSSLYNSSSRSSLSNLIKTLYSIFQWIWKFLNNIQFNPDDLFSKTLNPQLWKTLKTFSTKQPKDEHLNTVQNSTLDFALDPRWVPLQSSSRTQKFKFNFDRKALSEIHQTFQNTNEKLSSISIQELITNLQHLNKNIHFSTNISTQWLASSNLSGNQKQRKLRQIKHDLYMAKRRNKFRERIYEQQYLILNGKKPPGRSEYLNYNATSKNEDIMLHVYKKQLEKERNQKKEFHIIQDFDFIQQMYRELLQDAIEIEYEQSLFTQKSMEEIEKENETLQSLVHSYFYGVKYRDDFMRNVNKELFMDYQDDPFLLAFPNMMSVKDESKKGSTVLSDQEEGVLKNSHQDSNLTSTTMFFSTSYLPKLGCLSMRNEQDRHRRRVALLGSGIHDDNDDNVDTANNSEIEHQRVASVLTQLMNAPKR</sequence>
<reference evidence="1 2" key="1">
    <citation type="journal article" date="2019" name="Sci. Rep.">
        <title>Nanopore sequencing improves the draft genome of the human pathogenic amoeba Naegleria fowleri.</title>
        <authorList>
            <person name="Liechti N."/>
            <person name="Schurch N."/>
            <person name="Bruggmann R."/>
            <person name="Wittwer M."/>
        </authorList>
    </citation>
    <scope>NUCLEOTIDE SEQUENCE [LARGE SCALE GENOMIC DNA]</scope>
    <source>
        <strain evidence="1 2">ATCC 30894</strain>
    </source>
</reference>
<dbReference type="Proteomes" id="UP000444721">
    <property type="component" value="Unassembled WGS sequence"/>
</dbReference>
<keyword evidence="2" id="KW-1185">Reference proteome</keyword>
<dbReference type="AlphaFoldDB" id="A0A6A5BPF9"/>
<evidence type="ECO:0000313" key="2">
    <source>
        <dbReference type="Proteomes" id="UP000444721"/>
    </source>
</evidence>
<dbReference type="VEuPathDB" id="AmoebaDB:FDP41_004806"/>
<dbReference type="EMBL" id="VFQX01000041">
    <property type="protein sequence ID" value="KAF0976131.1"/>
    <property type="molecule type" value="Genomic_DNA"/>
</dbReference>
<dbReference type="OMA" id="KEFHIIQ"/>
<organism evidence="1 2">
    <name type="scientific">Naegleria fowleri</name>
    <name type="common">Brain eating amoeba</name>
    <dbReference type="NCBI Taxonomy" id="5763"/>
    <lineage>
        <taxon>Eukaryota</taxon>
        <taxon>Discoba</taxon>
        <taxon>Heterolobosea</taxon>
        <taxon>Tetramitia</taxon>
        <taxon>Eutetramitia</taxon>
        <taxon>Vahlkampfiidae</taxon>
        <taxon>Naegleria</taxon>
    </lineage>
</organism>
<dbReference type="VEuPathDB" id="AmoebaDB:NF0096740"/>
<dbReference type="GeneID" id="68112024"/>